<dbReference type="EMBL" id="CP182909">
    <property type="protein sequence ID" value="XPM66232.1"/>
    <property type="molecule type" value="Genomic_DNA"/>
</dbReference>
<organism evidence="1 2">
    <name type="scientific">Desertifilum tharense IPPAS B-1220</name>
    <dbReference type="NCBI Taxonomy" id="1781255"/>
    <lineage>
        <taxon>Bacteria</taxon>
        <taxon>Bacillati</taxon>
        <taxon>Cyanobacteriota</taxon>
        <taxon>Cyanophyceae</taxon>
        <taxon>Desertifilales</taxon>
        <taxon>Desertifilaceae</taxon>
        <taxon>Desertifilum</taxon>
    </lineage>
</organism>
<protein>
    <submittedName>
        <fullName evidence="1">Uncharacterized protein</fullName>
    </submittedName>
</protein>
<keyword evidence="2" id="KW-1185">Reference proteome</keyword>
<reference evidence="1 2" key="1">
    <citation type="journal article" date="2016" name="Genome Announc.">
        <title>Draft Genome Sequence of the Thermotolerant Cyanobacterium Desertifilum sp. IPPAS B-1220.</title>
        <authorList>
            <person name="Mironov K.S."/>
            <person name="Sinetova M.A."/>
            <person name="Bolatkhan K."/>
            <person name="Zayadan B.K."/>
            <person name="Ustinova V.V."/>
            <person name="Kupriyanova E.V."/>
            <person name="Skrypnik A.N."/>
            <person name="Gogoleva N.E."/>
            <person name="Gogolev Y.V."/>
            <person name="Los D.A."/>
        </authorList>
    </citation>
    <scope>NUCLEOTIDE SEQUENCE [LARGE SCALE GENOMIC DNA]</scope>
    <source>
        <strain evidence="1 2">IPPAS B-1220</strain>
    </source>
</reference>
<sequence length="86" mass="9811">MQVWIASFILLFALAELFQWLKDFTLPLPIFILGGVFLAIASNSEKIPGLSSSFFPQKRNRYPHPLNPHVLFPLKFAVLQNQILEA</sequence>
<dbReference type="Proteomes" id="UP000095472">
    <property type="component" value="Chromosome"/>
</dbReference>
<proteinExistence type="predicted"/>
<evidence type="ECO:0000313" key="1">
    <source>
        <dbReference type="EMBL" id="XPM66232.1"/>
    </source>
</evidence>
<evidence type="ECO:0000313" key="2">
    <source>
        <dbReference type="Proteomes" id="UP000095472"/>
    </source>
</evidence>
<name>A0ACD5GZN9_9CYAN</name>
<accession>A0ACD5GZN9</accession>
<gene>
    <name evidence="1" type="ORF">BH720_013085</name>
</gene>